<dbReference type="EMBL" id="CP144747">
    <property type="protein sequence ID" value="WVZ67004.1"/>
    <property type="molecule type" value="Genomic_DNA"/>
</dbReference>
<evidence type="ECO:0000313" key="1">
    <source>
        <dbReference type="EMBL" id="WVZ67004.1"/>
    </source>
</evidence>
<dbReference type="Proteomes" id="UP001341281">
    <property type="component" value="Chromosome 03"/>
</dbReference>
<organism evidence="1 2">
    <name type="scientific">Paspalum notatum var. saurae</name>
    <dbReference type="NCBI Taxonomy" id="547442"/>
    <lineage>
        <taxon>Eukaryota</taxon>
        <taxon>Viridiplantae</taxon>
        <taxon>Streptophyta</taxon>
        <taxon>Embryophyta</taxon>
        <taxon>Tracheophyta</taxon>
        <taxon>Spermatophyta</taxon>
        <taxon>Magnoliopsida</taxon>
        <taxon>Liliopsida</taxon>
        <taxon>Poales</taxon>
        <taxon>Poaceae</taxon>
        <taxon>PACMAD clade</taxon>
        <taxon>Panicoideae</taxon>
        <taxon>Andropogonodae</taxon>
        <taxon>Paspaleae</taxon>
        <taxon>Paspalinae</taxon>
        <taxon>Paspalum</taxon>
    </lineage>
</organism>
<feature type="non-terminal residue" evidence="1">
    <location>
        <position position="1"/>
    </location>
</feature>
<reference evidence="1 2" key="1">
    <citation type="submission" date="2024-02" db="EMBL/GenBank/DDBJ databases">
        <title>High-quality chromosome-scale genome assembly of Pensacola bahiagrass (Paspalum notatum Flugge var. saurae).</title>
        <authorList>
            <person name="Vega J.M."/>
            <person name="Podio M."/>
            <person name="Orjuela J."/>
            <person name="Siena L.A."/>
            <person name="Pessino S.C."/>
            <person name="Combes M.C."/>
            <person name="Mariac C."/>
            <person name="Albertini E."/>
            <person name="Pupilli F."/>
            <person name="Ortiz J.P.A."/>
            <person name="Leblanc O."/>
        </authorList>
    </citation>
    <scope>NUCLEOTIDE SEQUENCE [LARGE SCALE GENOMIC DNA]</scope>
    <source>
        <strain evidence="1">R1</strain>
        <tissue evidence="1">Leaf</tissue>
    </source>
</reference>
<evidence type="ECO:0000313" key="2">
    <source>
        <dbReference type="Proteomes" id="UP001341281"/>
    </source>
</evidence>
<dbReference type="AlphaFoldDB" id="A0AAQ3T4V8"/>
<name>A0AAQ3T4V8_PASNO</name>
<proteinExistence type="predicted"/>
<protein>
    <submittedName>
        <fullName evidence="1">Uncharacterized protein</fullName>
    </submittedName>
</protein>
<gene>
    <name evidence="1" type="ORF">U9M48_016150</name>
</gene>
<keyword evidence="2" id="KW-1185">Reference proteome</keyword>
<sequence length="210" mass="22970">AVIQQVLSGQGYGDGHVAGRRHLGAHRAHVEVGRLLWLRQDLALAAAQHLDDLVHGGPVVRTLLHAEKRHVDVPLHGVMDPVVIVPLMISRSRTPKLKTSDLTEQTPSEAYSGAMERAAAAYCVPTILVVFDSATLELKILAMPKSEIFGFISASRRMLLALRSLWTTQRRECMWSFAISWISFLNSSKPCREQGPSLFAAISSPSGSTP</sequence>
<accession>A0AAQ3T4V8</accession>